<evidence type="ECO:0000313" key="2">
    <source>
        <dbReference type="Proteomes" id="UP000192796"/>
    </source>
</evidence>
<comment type="caution">
    <text evidence="1">The sequence shown here is derived from an EMBL/GenBank/DDBJ whole genome shotgun (WGS) entry which is preliminary data.</text>
</comment>
<sequence length="520" mass="61983">MSNRFTDALFQLVHSLEKSEKRHFKLYIKRSSANEDLKIIRLFDALDKLPEYDEKLLLKKLPDIQKPQLANIKTHLYKQLLASLRLLKATENIDLQLSEHLDHARVLYNKGLKLQSLKILEKAKEIARANQKFNFLAQVISLEKKIETLHITRSSTEKTQVLAEEALEISSHIDRVTRLSNLALLLYRWFVLNGHARNPEDVQELNTFFKEYLPADVNAVNGFYEKLYLYQSYSWYAFIQQDFLMYYRYGQKWIDLFNEQPLMKEVETGHYIKGMHNLLNAHFDLRNFKQFEITLKQFEEFSETPVANHHDNFRTHTFIYINSAKINQHLMQGTFREGLALVPSIEEKLEEYSLYVDQHRILVFNYKIATLYFGNGEYEKCIDYLQRIINGPIDLRIDLQCYARLLHMLAHYEMGNYELMESLTKSVFRFMARMRNITVVEEEMVKFLRNSFGVSPRELKPELEKFLTKIKHLEKNRYETRAFAYLDIISWTESKVYQKPMREVVYEKYLESRHRSTVKA</sequence>
<protein>
    <recommendedName>
        <fullName evidence="3">Tetratricopeptide repeat protein</fullName>
    </recommendedName>
</protein>
<evidence type="ECO:0008006" key="3">
    <source>
        <dbReference type="Google" id="ProtNLM"/>
    </source>
</evidence>
<proteinExistence type="predicted"/>
<organism evidence="1 2">
    <name type="scientific">Niastella vici</name>
    <dbReference type="NCBI Taxonomy" id="1703345"/>
    <lineage>
        <taxon>Bacteria</taxon>
        <taxon>Pseudomonadati</taxon>
        <taxon>Bacteroidota</taxon>
        <taxon>Chitinophagia</taxon>
        <taxon>Chitinophagales</taxon>
        <taxon>Chitinophagaceae</taxon>
        <taxon>Niastella</taxon>
    </lineage>
</organism>
<reference evidence="1 2" key="1">
    <citation type="submission" date="2016-03" db="EMBL/GenBank/DDBJ databases">
        <title>Niastella vici sp. nov., isolated from farmland soil.</title>
        <authorList>
            <person name="Chen L."/>
            <person name="Wang D."/>
            <person name="Yang S."/>
            <person name="Wang G."/>
        </authorList>
    </citation>
    <scope>NUCLEOTIDE SEQUENCE [LARGE SCALE GENOMIC DNA]</scope>
    <source>
        <strain evidence="1 2">DJ57</strain>
    </source>
</reference>
<keyword evidence="2" id="KW-1185">Reference proteome</keyword>
<gene>
    <name evidence="1" type="ORF">A3860_03195</name>
</gene>
<name>A0A1V9G9W7_9BACT</name>
<accession>A0A1V9G9W7</accession>
<dbReference type="RefSeq" id="WP_081145070.1">
    <property type="nucleotide sequence ID" value="NZ_LVYD01000001.1"/>
</dbReference>
<dbReference type="EMBL" id="LVYD01000001">
    <property type="protein sequence ID" value="OQP67372.1"/>
    <property type="molecule type" value="Genomic_DNA"/>
</dbReference>
<dbReference type="AlphaFoldDB" id="A0A1V9G9W7"/>
<dbReference type="OrthoDB" id="714416at2"/>
<dbReference type="Proteomes" id="UP000192796">
    <property type="component" value="Unassembled WGS sequence"/>
</dbReference>
<dbReference type="STRING" id="1703345.A3860_03195"/>
<evidence type="ECO:0000313" key="1">
    <source>
        <dbReference type="EMBL" id="OQP67372.1"/>
    </source>
</evidence>